<evidence type="ECO:0000313" key="2">
    <source>
        <dbReference type="Proteomes" id="UP000327013"/>
    </source>
</evidence>
<organism evidence="1 2">
    <name type="scientific">Carpinus fangiana</name>
    <dbReference type="NCBI Taxonomy" id="176857"/>
    <lineage>
        <taxon>Eukaryota</taxon>
        <taxon>Viridiplantae</taxon>
        <taxon>Streptophyta</taxon>
        <taxon>Embryophyta</taxon>
        <taxon>Tracheophyta</taxon>
        <taxon>Spermatophyta</taxon>
        <taxon>Magnoliopsida</taxon>
        <taxon>eudicotyledons</taxon>
        <taxon>Gunneridae</taxon>
        <taxon>Pentapetalae</taxon>
        <taxon>rosids</taxon>
        <taxon>fabids</taxon>
        <taxon>Fagales</taxon>
        <taxon>Betulaceae</taxon>
        <taxon>Carpinus</taxon>
    </lineage>
</organism>
<dbReference type="Proteomes" id="UP000327013">
    <property type="component" value="Chromosome 8"/>
</dbReference>
<name>A0A5N6RXF7_9ROSI</name>
<reference evidence="1 2" key="1">
    <citation type="submission" date="2019-06" db="EMBL/GenBank/DDBJ databases">
        <title>A chromosomal-level reference genome of Carpinus fangiana (Coryloideae, Betulaceae).</title>
        <authorList>
            <person name="Yang X."/>
            <person name="Wang Z."/>
            <person name="Zhang L."/>
            <person name="Hao G."/>
            <person name="Liu J."/>
            <person name="Yang Y."/>
        </authorList>
    </citation>
    <scope>NUCLEOTIDE SEQUENCE [LARGE SCALE GENOMIC DNA]</scope>
    <source>
        <strain evidence="1">Cfa_2016G</strain>
        <tissue evidence="1">Leaf</tissue>
    </source>
</reference>
<dbReference type="AlphaFoldDB" id="A0A5N6RXF7"/>
<accession>A0A5N6RXF7</accession>
<protein>
    <submittedName>
        <fullName evidence="1">Uncharacterized protein</fullName>
    </submittedName>
</protein>
<proteinExistence type="predicted"/>
<sequence length="276" mass="29819">MKEAEHTTLLGALSATNNLESKLATDNMHFSGSNSRRISHSMADDGGRLPGIYAGKVEDYHVSVPPGFPPKCHKLDKKKTIKEEAEPTPFEAEPTPFVALSAPLNLENKLATDKPFSRSNSQSISYSMADDGGRLVEDSHVSVPPGFPLKCHKVHEKKHTPFGPLSAPKNLENKLATDVKPFSGSNSQNVSPMPKILQSQGSIPDLADATVIEMGCPSNADVHVKDNDGESSSYCKPEIPGSELEGRVSRLERVFAGLKAARSVRKVVNKPTKEDP</sequence>
<keyword evidence="2" id="KW-1185">Reference proteome</keyword>
<evidence type="ECO:0000313" key="1">
    <source>
        <dbReference type="EMBL" id="KAE8125594.1"/>
    </source>
</evidence>
<dbReference type="EMBL" id="CM017328">
    <property type="protein sequence ID" value="KAE8125594.1"/>
    <property type="molecule type" value="Genomic_DNA"/>
</dbReference>
<dbReference type="OrthoDB" id="1572276at2759"/>
<gene>
    <name evidence="1" type="ORF">FH972_020377</name>
</gene>